<evidence type="ECO:0000313" key="2">
    <source>
        <dbReference type="Proteomes" id="UP000324222"/>
    </source>
</evidence>
<keyword evidence="2" id="KW-1185">Reference proteome</keyword>
<comment type="caution">
    <text evidence="1">The sequence shown here is derived from an EMBL/GenBank/DDBJ whole genome shotgun (WGS) entry which is preliminary data.</text>
</comment>
<reference evidence="1 2" key="1">
    <citation type="submission" date="2019-05" db="EMBL/GenBank/DDBJ databases">
        <title>Another draft genome of Portunus trituberculatus and its Hox gene families provides insights of decapod evolution.</title>
        <authorList>
            <person name="Jeong J.-H."/>
            <person name="Song I."/>
            <person name="Kim S."/>
            <person name="Choi T."/>
            <person name="Kim D."/>
            <person name="Ryu S."/>
            <person name="Kim W."/>
        </authorList>
    </citation>
    <scope>NUCLEOTIDE SEQUENCE [LARGE SCALE GENOMIC DNA]</scope>
    <source>
        <tissue evidence="1">Muscle</tissue>
    </source>
</reference>
<name>A0A5B7KFR5_PORTR</name>
<gene>
    <name evidence="1" type="ORF">E2C01_101454</name>
</gene>
<accession>A0A5B7KFR5</accession>
<dbReference type="Proteomes" id="UP000324222">
    <property type="component" value="Unassembled WGS sequence"/>
</dbReference>
<organism evidence="1 2">
    <name type="scientific">Portunus trituberculatus</name>
    <name type="common">Swimming crab</name>
    <name type="synonym">Neptunus trituberculatus</name>
    <dbReference type="NCBI Taxonomy" id="210409"/>
    <lineage>
        <taxon>Eukaryota</taxon>
        <taxon>Metazoa</taxon>
        <taxon>Ecdysozoa</taxon>
        <taxon>Arthropoda</taxon>
        <taxon>Crustacea</taxon>
        <taxon>Multicrustacea</taxon>
        <taxon>Malacostraca</taxon>
        <taxon>Eumalacostraca</taxon>
        <taxon>Eucarida</taxon>
        <taxon>Decapoda</taxon>
        <taxon>Pleocyemata</taxon>
        <taxon>Brachyura</taxon>
        <taxon>Eubrachyura</taxon>
        <taxon>Portunoidea</taxon>
        <taxon>Portunidae</taxon>
        <taxon>Portuninae</taxon>
        <taxon>Portunus</taxon>
    </lineage>
</organism>
<dbReference type="AlphaFoldDB" id="A0A5B7KFR5"/>
<dbReference type="EMBL" id="VSRR010147236">
    <property type="protein sequence ID" value="MPD05696.1"/>
    <property type="molecule type" value="Genomic_DNA"/>
</dbReference>
<protein>
    <submittedName>
        <fullName evidence="1">Uncharacterized protein</fullName>
    </submittedName>
</protein>
<proteinExistence type="predicted"/>
<evidence type="ECO:0000313" key="1">
    <source>
        <dbReference type="EMBL" id="MPD05696.1"/>
    </source>
</evidence>
<sequence length="80" mass="9591">MFPHLRGLDRIHQRAPRRILKDRMHPFHLHTEEEFICRYRLIKQATRSVIEQVSQELAEVHGNRETFLGPNRTQHDILVA</sequence>